<keyword evidence="2 5" id="KW-0812">Transmembrane</keyword>
<gene>
    <name evidence="7" type="primary">ychM_3</name>
    <name evidence="7" type="ORF">NCTC12282_04152</name>
</gene>
<evidence type="ECO:0000256" key="3">
    <source>
        <dbReference type="ARBA" id="ARBA00022989"/>
    </source>
</evidence>
<evidence type="ECO:0000256" key="4">
    <source>
        <dbReference type="ARBA" id="ARBA00023136"/>
    </source>
</evidence>
<organism evidence="7 8">
    <name type="scientific">Budvicia aquatica</name>
    <dbReference type="NCBI Taxonomy" id="82979"/>
    <lineage>
        <taxon>Bacteria</taxon>
        <taxon>Pseudomonadati</taxon>
        <taxon>Pseudomonadota</taxon>
        <taxon>Gammaproteobacteria</taxon>
        <taxon>Enterobacterales</taxon>
        <taxon>Budviciaceae</taxon>
        <taxon>Budvicia</taxon>
    </lineage>
</organism>
<feature type="domain" description="SLC26A/SulP transporter" evidence="6">
    <location>
        <begin position="1"/>
        <end position="46"/>
    </location>
</feature>
<accession>A0A484ZMR5</accession>
<dbReference type="AlphaFoldDB" id="A0A484ZMR5"/>
<protein>
    <submittedName>
        <fullName evidence="7">Sulfate transporter ychM</fullName>
    </submittedName>
</protein>
<evidence type="ECO:0000313" key="8">
    <source>
        <dbReference type="Proteomes" id="UP000373449"/>
    </source>
</evidence>
<dbReference type="Proteomes" id="UP000373449">
    <property type="component" value="Unassembled WGS sequence"/>
</dbReference>
<proteinExistence type="predicted"/>
<evidence type="ECO:0000256" key="5">
    <source>
        <dbReference type="SAM" id="Phobius"/>
    </source>
</evidence>
<name>A0A484ZMR5_9GAMM</name>
<reference evidence="7 8" key="1">
    <citation type="submission" date="2019-03" db="EMBL/GenBank/DDBJ databases">
        <authorList>
            <consortium name="Pathogen Informatics"/>
        </authorList>
    </citation>
    <scope>NUCLEOTIDE SEQUENCE [LARGE SCALE GENOMIC DNA]</scope>
    <source>
        <strain evidence="7 8">NCTC12282</strain>
    </source>
</reference>
<dbReference type="GO" id="GO:0016020">
    <property type="term" value="C:membrane"/>
    <property type="evidence" value="ECO:0007669"/>
    <property type="project" value="UniProtKB-SubCell"/>
</dbReference>
<dbReference type="EMBL" id="CAADJA010000002">
    <property type="protein sequence ID" value="VFS49734.1"/>
    <property type="molecule type" value="Genomic_DNA"/>
</dbReference>
<sequence>MSGLFLIIMGLARFGRLIEYIPISVTLGFTSGIGITIATMQVKDFFWPDARRA</sequence>
<evidence type="ECO:0000256" key="2">
    <source>
        <dbReference type="ARBA" id="ARBA00022692"/>
    </source>
</evidence>
<dbReference type="Pfam" id="PF00916">
    <property type="entry name" value="Sulfate_transp"/>
    <property type="match status" value="1"/>
</dbReference>
<evidence type="ECO:0000259" key="6">
    <source>
        <dbReference type="Pfam" id="PF00916"/>
    </source>
</evidence>
<evidence type="ECO:0000256" key="1">
    <source>
        <dbReference type="ARBA" id="ARBA00004141"/>
    </source>
</evidence>
<comment type="subcellular location">
    <subcellularLocation>
        <location evidence="1">Membrane</location>
        <topology evidence="1">Multi-pass membrane protein</topology>
    </subcellularLocation>
</comment>
<feature type="transmembrane region" description="Helical" evidence="5">
    <location>
        <begin position="20"/>
        <end position="42"/>
    </location>
</feature>
<dbReference type="InterPro" id="IPR011547">
    <property type="entry name" value="SLC26A/SulP_dom"/>
</dbReference>
<keyword evidence="4 5" id="KW-0472">Membrane</keyword>
<keyword evidence="3 5" id="KW-1133">Transmembrane helix</keyword>
<evidence type="ECO:0000313" key="7">
    <source>
        <dbReference type="EMBL" id="VFS49734.1"/>
    </source>
</evidence>